<dbReference type="PANTHER" id="PTHR34380:SF1">
    <property type="entry name" value="OS01G0221300 PROTEIN"/>
    <property type="match status" value="1"/>
</dbReference>
<feature type="coiled-coil region" evidence="1">
    <location>
        <begin position="93"/>
        <end position="120"/>
    </location>
</feature>
<accession>A0A445K8P3</accession>
<feature type="coiled-coil region" evidence="1">
    <location>
        <begin position="13"/>
        <end position="68"/>
    </location>
</feature>
<evidence type="ECO:0000256" key="1">
    <source>
        <dbReference type="SAM" id="Coils"/>
    </source>
</evidence>
<organism evidence="2 3">
    <name type="scientific">Glycine soja</name>
    <name type="common">Wild soybean</name>
    <dbReference type="NCBI Taxonomy" id="3848"/>
    <lineage>
        <taxon>Eukaryota</taxon>
        <taxon>Viridiplantae</taxon>
        <taxon>Streptophyta</taxon>
        <taxon>Embryophyta</taxon>
        <taxon>Tracheophyta</taxon>
        <taxon>Spermatophyta</taxon>
        <taxon>Magnoliopsida</taxon>
        <taxon>eudicotyledons</taxon>
        <taxon>Gunneridae</taxon>
        <taxon>Pentapetalae</taxon>
        <taxon>rosids</taxon>
        <taxon>fabids</taxon>
        <taxon>Fabales</taxon>
        <taxon>Fabaceae</taxon>
        <taxon>Papilionoideae</taxon>
        <taxon>50 kb inversion clade</taxon>
        <taxon>NPAAA clade</taxon>
        <taxon>indigoferoid/millettioid clade</taxon>
        <taxon>Phaseoleae</taxon>
        <taxon>Glycine</taxon>
        <taxon>Glycine subgen. Soja</taxon>
    </lineage>
</organism>
<protein>
    <submittedName>
        <fullName evidence="2">Uncharacterized protein</fullName>
    </submittedName>
</protein>
<evidence type="ECO:0000313" key="3">
    <source>
        <dbReference type="Proteomes" id="UP000289340"/>
    </source>
</evidence>
<sequence>MVVSNSMSESCRCNELEERSMKAEMRCAELEFKLQKKDEQCEVLEAKLKALEDEVEVLRVSSEELKEKKEVGNVKERGVEAIIDLTNDDDDEVAQLMIENSVLECEKKKAESEVEVWKDKYWKLESLVSQLKLESDSYSNEENGKKWKATVIPMKKMERKRKVM</sequence>
<keyword evidence="3" id="KW-1185">Reference proteome</keyword>
<dbReference type="Proteomes" id="UP000289340">
    <property type="component" value="Chromosome 6"/>
</dbReference>
<proteinExistence type="predicted"/>
<dbReference type="AlphaFoldDB" id="A0A445K8P3"/>
<gene>
    <name evidence="2" type="ORF">D0Y65_014510</name>
</gene>
<dbReference type="PANTHER" id="PTHR34380">
    <property type="entry name" value="BNAA03G12380D PROTEIN"/>
    <property type="match status" value="1"/>
</dbReference>
<evidence type="ECO:0000313" key="2">
    <source>
        <dbReference type="EMBL" id="RZC07172.1"/>
    </source>
</evidence>
<dbReference type="EMBL" id="QZWG01000006">
    <property type="protein sequence ID" value="RZC07172.1"/>
    <property type="molecule type" value="Genomic_DNA"/>
</dbReference>
<comment type="caution">
    <text evidence="2">The sequence shown here is derived from an EMBL/GenBank/DDBJ whole genome shotgun (WGS) entry which is preliminary data.</text>
</comment>
<reference evidence="2 3" key="1">
    <citation type="submission" date="2018-09" db="EMBL/GenBank/DDBJ databases">
        <title>A high-quality reference genome of wild soybean provides a powerful tool to mine soybean genomes.</title>
        <authorList>
            <person name="Xie M."/>
            <person name="Chung C.Y.L."/>
            <person name="Li M.-W."/>
            <person name="Wong F.-L."/>
            <person name="Chan T.-F."/>
            <person name="Lam H.-M."/>
        </authorList>
    </citation>
    <scope>NUCLEOTIDE SEQUENCE [LARGE SCALE GENOMIC DNA]</scope>
    <source>
        <strain evidence="3">cv. W05</strain>
        <tissue evidence="2">Hypocotyl of etiolated seedlings</tissue>
    </source>
</reference>
<name>A0A445K8P3_GLYSO</name>
<keyword evidence="1" id="KW-0175">Coiled coil</keyword>